<dbReference type="CDD" id="cd00293">
    <property type="entry name" value="USP-like"/>
    <property type="match status" value="1"/>
</dbReference>
<gene>
    <name evidence="3" type="ORF">DDK22_11630</name>
</gene>
<accession>A0A367PL56</accession>
<dbReference type="PANTHER" id="PTHR46268">
    <property type="entry name" value="STRESS RESPONSE PROTEIN NHAX"/>
    <property type="match status" value="1"/>
</dbReference>
<dbReference type="Gene3D" id="3.40.50.12370">
    <property type="match status" value="1"/>
</dbReference>
<dbReference type="PANTHER" id="PTHR46268:SF15">
    <property type="entry name" value="UNIVERSAL STRESS PROTEIN HP_0031"/>
    <property type="match status" value="1"/>
</dbReference>
<reference evidence="3 4" key="1">
    <citation type="submission" date="2018-04" db="EMBL/GenBank/DDBJ databases">
        <title>Cupriavidus necator CR12 genome sequencing and assembly.</title>
        <authorList>
            <person name="Ben Fekih I."/>
            <person name="Mazhar H.S."/>
            <person name="Bello S.K."/>
            <person name="Rensing C."/>
        </authorList>
    </citation>
    <scope>NUCLEOTIDE SEQUENCE [LARGE SCALE GENOMIC DNA]</scope>
    <source>
        <strain evidence="3 4">CR12</strain>
    </source>
</reference>
<dbReference type="InterPro" id="IPR006015">
    <property type="entry name" value="Universal_stress_UspA"/>
</dbReference>
<dbReference type="AlphaFoldDB" id="A0A367PL56"/>
<comment type="similarity">
    <text evidence="1">Belongs to the universal stress protein A family.</text>
</comment>
<organism evidence="3 4">
    <name type="scientific">Cupriavidus necator</name>
    <name type="common">Alcaligenes eutrophus</name>
    <name type="synonym">Ralstonia eutropha</name>
    <dbReference type="NCBI Taxonomy" id="106590"/>
    <lineage>
        <taxon>Bacteria</taxon>
        <taxon>Pseudomonadati</taxon>
        <taxon>Pseudomonadota</taxon>
        <taxon>Betaproteobacteria</taxon>
        <taxon>Burkholderiales</taxon>
        <taxon>Burkholderiaceae</taxon>
        <taxon>Cupriavidus</taxon>
    </lineage>
</organism>
<evidence type="ECO:0000313" key="3">
    <source>
        <dbReference type="EMBL" id="RCJ08283.1"/>
    </source>
</evidence>
<protein>
    <submittedName>
        <fullName evidence="3">Universal stress protein</fullName>
    </submittedName>
</protein>
<sequence length="279" mass="30302">MDYATILVHLDASRRVYDRLHLATQLALEFQSTLVGLLAVGKPDPTAVRYLVDGDRYLASYNEWQHQVGERARHALMGATDEVAVITEWRAPDWATAATVQAEAHRADLVILGQHDPTDDAAYAEPGFVESIVLECGRPVLVVPYAGQFPSVGKNITVAWNGSRESARAIRDALPLLQRAGTVEVVSWTPSGVLKGPWVSPPQHAVDWLGRHGVAVQLCTFAAGHGEDVGQMLLSHAADRNTDLIVMGAYGHSRVHELVLGGVTRTLLESMTVPVLMSH</sequence>
<dbReference type="Pfam" id="PF00582">
    <property type="entry name" value="Usp"/>
    <property type="match status" value="1"/>
</dbReference>
<evidence type="ECO:0000313" key="4">
    <source>
        <dbReference type="Proteomes" id="UP000253501"/>
    </source>
</evidence>
<dbReference type="RefSeq" id="WP_114132090.1">
    <property type="nucleotide sequence ID" value="NZ_CP068436.1"/>
</dbReference>
<comment type="caution">
    <text evidence="3">The sequence shown here is derived from an EMBL/GenBank/DDBJ whole genome shotgun (WGS) entry which is preliminary data.</text>
</comment>
<dbReference type="EMBL" id="QDHA01000026">
    <property type="protein sequence ID" value="RCJ08283.1"/>
    <property type="molecule type" value="Genomic_DNA"/>
</dbReference>
<feature type="domain" description="UspA" evidence="2">
    <location>
        <begin position="154"/>
        <end position="277"/>
    </location>
</feature>
<evidence type="ECO:0000256" key="1">
    <source>
        <dbReference type="ARBA" id="ARBA00008791"/>
    </source>
</evidence>
<dbReference type="SUPFAM" id="SSF52402">
    <property type="entry name" value="Adenine nucleotide alpha hydrolases-like"/>
    <property type="match status" value="2"/>
</dbReference>
<proteinExistence type="inferred from homology"/>
<dbReference type="Proteomes" id="UP000253501">
    <property type="component" value="Unassembled WGS sequence"/>
</dbReference>
<dbReference type="PRINTS" id="PR01438">
    <property type="entry name" value="UNVRSLSTRESS"/>
</dbReference>
<dbReference type="InterPro" id="IPR006016">
    <property type="entry name" value="UspA"/>
</dbReference>
<name>A0A367PL56_CUPNE</name>
<evidence type="ECO:0000259" key="2">
    <source>
        <dbReference type="Pfam" id="PF00582"/>
    </source>
</evidence>